<sequence length="69" mass="7808">MLNIFKDMIFREDSLKLNIELLTANGIYIPKQTEEFDTFSVQGYLTLDTPALTKVKSITLQLSGLLSII</sequence>
<gene>
    <name evidence="1" type="ORF">CONCODRAFT_125831</name>
</gene>
<reference evidence="1 2" key="1">
    <citation type="journal article" date="2015" name="Genome Biol. Evol.">
        <title>Phylogenomic analyses indicate that early fungi evolved digesting cell walls of algal ancestors of land plants.</title>
        <authorList>
            <person name="Chang Y."/>
            <person name="Wang S."/>
            <person name="Sekimoto S."/>
            <person name="Aerts A.L."/>
            <person name="Choi C."/>
            <person name="Clum A."/>
            <person name="LaButti K.M."/>
            <person name="Lindquist E.A."/>
            <person name="Yee Ngan C."/>
            <person name="Ohm R.A."/>
            <person name="Salamov A.A."/>
            <person name="Grigoriev I.V."/>
            <person name="Spatafora J.W."/>
            <person name="Berbee M.L."/>
        </authorList>
    </citation>
    <scope>NUCLEOTIDE SEQUENCE [LARGE SCALE GENOMIC DNA]</scope>
    <source>
        <strain evidence="1 2">NRRL 28638</strain>
    </source>
</reference>
<organism evidence="1 2">
    <name type="scientific">Conidiobolus coronatus (strain ATCC 28846 / CBS 209.66 / NRRL 28638)</name>
    <name type="common">Delacroixia coronata</name>
    <dbReference type="NCBI Taxonomy" id="796925"/>
    <lineage>
        <taxon>Eukaryota</taxon>
        <taxon>Fungi</taxon>
        <taxon>Fungi incertae sedis</taxon>
        <taxon>Zoopagomycota</taxon>
        <taxon>Entomophthoromycotina</taxon>
        <taxon>Entomophthoromycetes</taxon>
        <taxon>Entomophthorales</taxon>
        <taxon>Ancylistaceae</taxon>
        <taxon>Conidiobolus</taxon>
    </lineage>
</organism>
<evidence type="ECO:0000313" key="1">
    <source>
        <dbReference type="EMBL" id="KXN66606.1"/>
    </source>
</evidence>
<dbReference type="EMBL" id="KQ964705">
    <property type="protein sequence ID" value="KXN66606.1"/>
    <property type="molecule type" value="Genomic_DNA"/>
</dbReference>
<keyword evidence="2" id="KW-1185">Reference proteome</keyword>
<proteinExistence type="predicted"/>
<accession>A0A137NV18</accession>
<name>A0A137NV18_CONC2</name>
<dbReference type="Proteomes" id="UP000070444">
    <property type="component" value="Unassembled WGS sequence"/>
</dbReference>
<dbReference type="AlphaFoldDB" id="A0A137NV18"/>
<protein>
    <submittedName>
        <fullName evidence="1">Uncharacterized protein</fullName>
    </submittedName>
</protein>
<evidence type="ECO:0000313" key="2">
    <source>
        <dbReference type="Proteomes" id="UP000070444"/>
    </source>
</evidence>